<protein>
    <recommendedName>
        <fullName evidence="3">Oxidative damage protection protein</fullName>
    </recommendedName>
</protein>
<dbReference type="AlphaFoldDB" id="A0A383F2R7"/>
<accession>A0A383F2R7</accession>
<evidence type="ECO:0008006" key="3">
    <source>
        <dbReference type="Google" id="ProtNLM"/>
    </source>
</evidence>
<name>A0A383F2R7_9ZZZZ</name>
<dbReference type="GO" id="GO:0034599">
    <property type="term" value="P:cellular response to oxidative stress"/>
    <property type="evidence" value="ECO:0007669"/>
    <property type="project" value="TreeGrafter"/>
</dbReference>
<dbReference type="SUPFAM" id="SSF111148">
    <property type="entry name" value="YggX-like"/>
    <property type="match status" value="1"/>
</dbReference>
<dbReference type="PANTHER" id="PTHR36965:SF1">
    <property type="entry name" value="FE(2+)-TRAFFICKING PROTEIN-RELATED"/>
    <property type="match status" value="1"/>
</dbReference>
<reference evidence="2" key="1">
    <citation type="submission" date="2018-05" db="EMBL/GenBank/DDBJ databases">
        <authorList>
            <person name="Lanie J.A."/>
            <person name="Ng W.-L."/>
            <person name="Kazmierczak K.M."/>
            <person name="Andrzejewski T.M."/>
            <person name="Davidsen T.M."/>
            <person name="Wayne K.J."/>
            <person name="Tettelin H."/>
            <person name="Glass J.I."/>
            <person name="Rusch D."/>
            <person name="Podicherti R."/>
            <person name="Tsui H.-C.T."/>
            <person name="Winkler M.E."/>
        </authorList>
    </citation>
    <scope>NUCLEOTIDE SEQUENCE</scope>
</reference>
<dbReference type="PANTHER" id="PTHR36965">
    <property type="entry name" value="FE(2+)-TRAFFICKING PROTEIN-RELATED"/>
    <property type="match status" value="1"/>
</dbReference>
<evidence type="ECO:0000313" key="2">
    <source>
        <dbReference type="EMBL" id="SVE63427.1"/>
    </source>
</evidence>
<feature type="non-terminal residue" evidence="2">
    <location>
        <position position="47"/>
    </location>
</feature>
<sequence>MTKQVFCQYFQKELAGLEQPPYPGEIGERIYNSVSKQAWQMWIEHQT</sequence>
<evidence type="ECO:0000256" key="1">
    <source>
        <dbReference type="ARBA" id="ARBA00023004"/>
    </source>
</evidence>
<dbReference type="GO" id="GO:0005829">
    <property type="term" value="C:cytosol"/>
    <property type="evidence" value="ECO:0007669"/>
    <property type="project" value="TreeGrafter"/>
</dbReference>
<dbReference type="Pfam" id="PF04362">
    <property type="entry name" value="Iron_traffic"/>
    <property type="match status" value="1"/>
</dbReference>
<dbReference type="InterPro" id="IPR007457">
    <property type="entry name" value="Fe_traffick_prot_YggX"/>
</dbReference>
<dbReference type="InterPro" id="IPR036766">
    <property type="entry name" value="Fe_traffick_prot_YggX_sf"/>
</dbReference>
<dbReference type="EMBL" id="UINC01231052">
    <property type="protein sequence ID" value="SVE63427.1"/>
    <property type="molecule type" value="Genomic_DNA"/>
</dbReference>
<dbReference type="Gene3D" id="1.10.3880.10">
    <property type="entry name" value="Fe(II) trafficking protein YggX"/>
    <property type="match status" value="1"/>
</dbReference>
<dbReference type="GO" id="GO:0005506">
    <property type="term" value="F:iron ion binding"/>
    <property type="evidence" value="ECO:0007669"/>
    <property type="project" value="InterPro"/>
</dbReference>
<proteinExistence type="predicted"/>
<organism evidence="2">
    <name type="scientific">marine metagenome</name>
    <dbReference type="NCBI Taxonomy" id="408172"/>
    <lineage>
        <taxon>unclassified sequences</taxon>
        <taxon>metagenomes</taxon>
        <taxon>ecological metagenomes</taxon>
    </lineage>
</organism>
<keyword evidence="1" id="KW-0408">Iron</keyword>
<gene>
    <name evidence="2" type="ORF">METZ01_LOCUS516281</name>
</gene>